<comment type="caution">
    <text evidence="1">The sequence shown here is derived from an EMBL/GenBank/DDBJ whole genome shotgun (WGS) entry which is preliminary data.</text>
</comment>
<evidence type="ECO:0008006" key="3">
    <source>
        <dbReference type="Google" id="ProtNLM"/>
    </source>
</evidence>
<accession>A0ABR4HWJ2</accession>
<evidence type="ECO:0000313" key="1">
    <source>
        <dbReference type="EMBL" id="KAL2819865.1"/>
    </source>
</evidence>
<reference evidence="1 2" key="1">
    <citation type="submission" date="2024-07" db="EMBL/GenBank/DDBJ databases">
        <title>Section-level genome sequencing and comparative genomics of Aspergillus sections Usti and Cavernicolus.</title>
        <authorList>
            <consortium name="Lawrence Berkeley National Laboratory"/>
            <person name="Nybo J.L."/>
            <person name="Vesth T.C."/>
            <person name="Theobald S."/>
            <person name="Frisvad J.C."/>
            <person name="Larsen T.O."/>
            <person name="Kjaerboelling I."/>
            <person name="Rothschild-Mancinelli K."/>
            <person name="Lyhne E.K."/>
            <person name="Kogle M.E."/>
            <person name="Barry K."/>
            <person name="Clum A."/>
            <person name="Na H."/>
            <person name="Ledsgaard L."/>
            <person name="Lin J."/>
            <person name="Lipzen A."/>
            <person name="Kuo A."/>
            <person name="Riley R."/>
            <person name="Mondo S."/>
            <person name="LaButti K."/>
            <person name="Haridas S."/>
            <person name="Pangalinan J."/>
            <person name="Salamov A.A."/>
            <person name="Simmons B.A."/>
            <person name="Magnuson J.K."/>
            <person name="Chen J."/>
            <person name="Drula E."/>
            <person name="Henrissat B."/>
            <person name="Wiebenga A."/>
            <person name="Lubbers R.J."/>
            <person name="Gomes A.C."/>
            <person name="Makela M.R."/>
            <person name="Stajich J."/>
            <person name="Grigoriev I.V."/>
            <person name="Mortensen U.H."/>
            <person name="De vries R.P."/>
            <person name="Baker S.E."/>
            <person name="Andersen M.R."/>
        </authorList>
    </citation>
    <scope>NUCLEOTIDE SEQUENCE [LARGE SCALE GENOMIC DNA]</scope>
    <source>
        <strain evidence="1 2">CBS 600.67</strain>
    </source>
</reference>
<organism evidence="1 2">
    <name type="scientific">Aspergillus cavernicola</name>
    <dbReference type="NCBI Taxonomy" id="176166"/>
    <lineage>
        <taxon>Eukaryota</taxon>
        <taxon>Fungi</taxon>
        <taxon>Dikarya</taxon>
        <taxon>Ascomycota</taxon>
        <taxon>Pezizomycotina</taxon>
        <taxon>Eurotiomycetes</taxon>
        <taxon>Eurotiomycetidae</taxon>
        <taxon>Eurotiales</taxon>
        <taxon>Aspergillaceae</taxon>
        <taxon>Aspergillus</taxon>
        <taxon>Aspergillus subgen. Nidulantes</taxon>
    </lineage>
</organism>
<keyword evidence="2" id="KW-1185">Reference proteome</keyword>
<name>A0ABR4HWJ2_9EURO</name>
<dbReference type="Proteomes" id="UP001610335">
    <property type="component" value="Unassembled WGS sequence"/>
</dbReference>
<protein>
    <recommendedName>
        <fullName evidence="3">F-box domain-containing protein</fullName>
    </recommendedName>
</protein>
<sequence>MANLLGLPDELLLLVISHFDGAIHQWNSTRTLHSPHSFHLTRTIISRPDLAAQVRHANFENYEDSDDEDVDDSTFDEDTIQVLAEGFAQLPTDIDERLFTEVSDVKTNPCLVLLASCMPNLEHLQLVLGDEALTDLEPLFTSLPESGIEQPFLKNLNQWLSGIWRKLDTFTIIRVSIDAEGCPDFDIAPGSLNISSLTFREATLDAERLTRIVEGCKAFMVFIYYEHAYEGDGVTESTGFQAFYLDWRAVYPSTMDECRKVGSLTSFNNICHLELDQYSLSSSPADELPSGLHCLTIRNISFSIYNTLKSLSQKGSDTTLRNVLLEPRDEHPNEMLGIRARLNADKVCSNLMIATKFRRAYDRIWRITKDTPFTVYIDHESYREWEIGCY</sequence>
<proteinExistence type="predicted"/>
<dbReference type="EMBL" id="JBFXLS010000074">
    <property type="protein sequence ID" value="KAL2819865.1"/>
    <property type="molecule type" value="Genomic_DNA"/>
</dbReference>
<evidence type="ECO:0000313" key="2">
    <source>
        <dbReference type="Proteomes" id="UP001610335"/>
    </source>
</evidence>
<gene>
    <name evidence="1" type="ORF">BDW59DRAFT_164898</name>
</gene>